<evidence type="ECO:0000259" key="2">
    <source>
        <dbReference type="Pfam" id="PF18821"/>
    </source>
</evidence>
<dbReference type="RefSeq" id="WP_130305292.1">
    <property type="nucleotide sequence ID" value="NZ_SHKO01000006.1"/>
</dbReference>
<dbReference type="Pfam" id="PF18821">
    <property type="entry name" value="LPD7"/>
    <property type="match status" value="1"/>
</dbReference>
<feature type="region of interest" description="Disordered" evidence="1">
    <location>
        <begin position="892"/>
        <end position="911"/>
    </location>
</feature>
<comment type="caution">
    <text evidence="3">The sequence shown here is derived from an EMBL/GenBank/DDBJ whole genome shotgun (WGS) entry which is preliminary data.</text>
</comment>
<reference evidence="3 4" key="1">
    <citation type="submission" date="2019-02" db="EMBL/GenBank/DDBJ databases">
        <title>Genomic Encyclopedia of Type Strains, Phase IV (KMG-IV): sequencing the most valuable type-strain genomes for metagenomic binning, comparative biology and taxonomic classification.</title>
        <authorList>
            <person name="Goeker M."/>
        </authorList>
    </citation>
    <scope>NUCLEOTIDE SEQUENCE [LARGE SCALE GENOMIC DNA]</scope>
    <source>
        <strain evidence="3 4">DSM 23814</strain>
    </source>
</reference>
<organism evidence="3 4">
    <name type="scientific">Advenella incenata</name>
    <dbReference type="NCBI Taxonomy" id="267800"/>
    <lineage>
        <taxon>Bacteria</taxon>
        <taxon>Pseudomonadati</taxon>
        <taxon>Pseudomonadota</taxon>
        <taxon>Betaproteobacteria</taxon>
        <taxon>Burkholderiales</taxon>
        <taxon>Alcaligenaceae</taxon>
    </lineage>
</organism>
<gene>
    <name evidence="3" type="ORF">EV681_4538</name>
</gene>
<feature type="compositionally biased region" description="Basic and acidic residues" evidence="1">
    <location>
        <begin position="391"/>
        <end position="403"/>
    </location>
</feature>
<dbReference type="OrthoDB" id="279005at2"/>
<feature type="region of interest" description="Disordered" evidence="1">
    <location>
        <begin position="266"/>
        <end position="289"/>
    </location>
</feature>
<feature type="compositionally biased region" description="Basic and acidic residues" evidence="1">
    <location>
        <begin position="347"/>
        <end position="370"/>
    </location>
</feature>
<evidence type="ECO:0000256" key="1">
    <source>
        <dbReference type="SAM" id="MobiDB-lite"/>
    </source>
</evidence>
<feature type="region of interest" description="Disordered" evidence="1">
    <location>
        <begin position="347"/>
        <end position="423"/>
    </location>
</feature>
<protein>
    <recommendedName>
        <fullName evidence="2">Large polyvalent protein-associated domain-containing protein</fullName>
    </recommendedName>
</protein>
<dbReference type="Proteomes" id="UP000293398">
    <property type="component" value="Unassembled WGS sequence"/>
</dbReference>
<feature type="domain" description="Large polyvalent protein-associated" evidence="2">
    <location>
        <begin position="820"/>
        <end position="898"/>
    </location>
</feature>
<dbReference type="EMBL" id="SHKO01000006">
    <property type="protein sequence ID" value="RZT91185.1"/>
    <property type="molecule type" value="Genomic_DNA"/>
</dbReference>
<evidence type="ECO:0000313" key="3">
    <source>
        <dbReference type="EMBL" id="RZT91185.1"/>
    </source>
</evidence>
<accession>A0A4Q7V4M9</accession>
<feature type="compositionally biased region" description="Polar residues" evidence="1">
    <location>
        <begin position="404"/>
        <end position="413"/>
    </location>
</feature>
<dbReference type="AlphaFoldDB" id="A0A4Q7V4M9"/>
<evidence type="ECO:0000313" key="4">
    <source>
        <dbReference type="Proteomes" id="UP000293398"/>
    </source>
</evidence>
<proteinExistence type="predicted"/>
<name>A0A4Q7V4M9_9BURK</name>
<sequence>MLAKISSGVSGIREYLESGRKQGREYDRDLIDRRVVLDGDIEVMDHAISLIDTKQEGDSRYLHITLSFAEHFTEQANLEPGQINLETIRQVTQQYKQDLMAAFEAEEYVFYAEAHIPIVTHDIHSKTGESIERLPHVHIVIPTKNLINDRYLNPLGYGNVHFHDAIQEKINNDFSLKSPDDAPRETIRETNLVRHVPNFVDNVKSLRQGIIERAELSEAKTLDDIAAIAADYGEVKIRKGRDGDYINVKPAWASKGVNLKELTAKTLPLQREKESTPQRPPAEHMQSMVKQWTERRALEARYVSSAGRRSAYAAMTEPDRQTWLEERRENTRDTVVRKLNEGLYESRKINGKTDRQNERAEPGISHDGRSESSIGGKSHQDIGTPGAPRQATDRGSDFAESSKADASNINRPSRNQRKAGIIRGNHYETAKYRGYKPSVAAVGQFPPPQRIHRLRNLSELGMVQLERESELLLPRDVSSNVDERQAADFDGLRRVESGRGSAERGINNEHPLSESIQRIGKRQITCIEMLTQSTQAAGRIDTTGIDPESTQLVFGRVQSILEGEIHRAGQNQKNLERQASVISHLMADRAPSISDKRLKTETSPALVLDAAAKHYGINLQEYSIGAGKDGTPRIFHASRQYNLGDFFTKHLNKPWDEAKPILKDCYYATLSEALPTPDKALWHSFNEWRSHSMKHRQNEKQTLQASLRKEVLATREHYKKQKAHAYQQKGPERHTLLAEARANRIDALERITQARQQGYEDLKFPGRNAEYRIFLTSLAQNGDLAALAELRRTKRVYPQPEPDFINGAKSKTVLPLPNYTIDSAGNVVYSDRGHAVVKDSVRGIEVLNAETRAYDLALKLAVSRYGSSLTLNGDQAFKTAMLEAAKRSGLELNLRDSDNPNKSIKTQPRER</sequence>
<keyword evidence="4" id="KW-1185">Reference proteome</keyword>
<feature type="compositionally biased region" description="Polar residues" evidence="1">
    <location>
        <begin position="900"/>
        <end position="911"/>
    </location>
</feature>
<dbReference type="InterPro" id="IPR040677">
    <property type="entry name" value="LPD7"/>
</dbReference>